<keyword evidence="3" id="KW-1185">Reference proteome</keyword>
<sequence length="337" mass="37475">MTEAQTSSPTTPQERSVGIENPNRDLKLALVNELESTLGANMDRLDLKMITSAIRELREAFTTFAPYRTQHKVTIFGSARTIPTDPRYTLALALGAAFAQRDWLVITGGGPGIMEAATVGAGPKHAFGINIRLPHEQDAVAGLEGIGHLIEMKYFFTRKVLMIKESSAFVSMPGGLGTLDETFELLTLLQTGKAQLAPLVLLEPPGHDYFSTLLSFLTEVLVPQGLVSASDLSLFRRCWTVEDTVDEVTHFYHNFHSARIVGHRLILRLQRLPNESLLSALNHDFVDIVRSGSIDATEPTAWEVREHDNIHLKRLALDFDQHSLGRLRTMIDRLNEV</sequence>
<protein>
    <submittedName>
        <fullName evidence="2">TIGR00730 family Rossman fold protein</fullName>
    </submittedName>
</protein>
<dbReference type="PANTHER" id="PTHR43393:SF2">
    <property type="entry name" value="CYTOKININ RIBOSIDE 5'-MONOPHOSPHATE PHOSPHORIBOHYDROLASE"/>
    <property type="match status" value="1"/>
</dbReference>
<feature type="region of interest" description="Disordered" evidence="1">
    <location>
        <begin position="1"/>
        <end position="21"/>
    </location>
</feature>
<organism evidence="2 3">
    <name type="scientific">Ferrimicrobium acidiphilum</name>
    <dbReference type="NCBI Taxonomy" id="121039"/>
    <lineage>
        <taxon>Bacteria</taxon>
        <taxon>Bacillati</taxon>
        <taxon>Actinomycetota</taxon>
        <taxon>Acidimicrobiia</taxon>
        <taxon>Acidimicrobiales</taxon>
        <taxon>Acidimicrobiaceae</taxon>
        <taxon>Ferrimicrobium</taxon>
    </lineage>
</organism>
<dbReference type="RefSeq" id="WP_369084333.1">
    <property type="nucleotide sequence ID" value="NZ_JBFSHR010000011.1"/>
</dbReference>
<dbReference type="Proteomes" id="UP001560267">
    <property type="component" value="Unassembled WGS sequence"/>
</dbReference>
<evidence type="ECO:0000256" key="1">
    <source>
        <dbReference type="SAM" id="MobiDB-lite"/>
    </source>
</evidence>
<dbReference type="EMBL" id="JBFSHR010000011">
    <property type="protein sequence ID" value="MEX6429170.1"/>
    <property type="molecule type" value="Genomic_DNA"/>
</dbReference>
<evidence type="ECO:0000313" key="2">
    <source>
        <dbReference type="EMBL" id="MEX6429170.1"/>
    </source>
</evidence>
<gene>
    <name evidence="2" type="ORF">AB6A68_04875</name>
</gene>
<dbReference type="Pfam" id="PF03641">
    <property type="entry name" value="Lysine_decarbox"/>
    <property type="match status" value="1"/>
</dbReference>
<name>A0ABV3Y1P6_9ACTN</name>
<evidence type="ECO:0000313" key="3">
    <source>
        <dbReference type="Proteomes" id="UP001560267"/>
    </source>
</evidence>
<accession>A0ABV3Y1P6</accession>
<dbReference type="PANTHER" id="PTHR43393">
    <property type="entry name" value="CYTOKININ RIBOSIDE 5'-MONOPHOSPHATE PHOSPHORIBOHYDROLASE"/>
    <property type="match status" value="1"/>
</dbReference>
<dbReference type="SUPFAM" id="SSF102405">
    <property type="entry name" value="MCP/YpsA-like"/>
    <property type="match status" value="1"/>
</dbReference>
<dbReference type="Gene3D" id="3.40.50.450">
    <property type="match status" value="1"/>
</dbReference>
<reference evidence="2 3" key="1">
    <citation type="submission" date="2024-07" db="EMBL/GenBank/DDBJ databases">
        <title>Draft Genome Sequence of Ferrimicrobium acidiphilum Strain YE2023, Isolated from a Pulp of Bioleach Reactor.</title>
        <authorList>
            <person name="Elkina Y.A."/>
            <person name="Bulaeva A.G."/>
            <person name="Beletsky A.V."/>
            <person name="Mardanov A.V."/>
        </authorList>
    </citation>
    <scope>NUCLEOTIDE SEQUENCE [LARGE SCALE GENOMIC DNA]</scope>
    <source>
        <strain evidence="2 3">YE2023</strain>
    </source>
</reference>
<proteinExistence type="predicted"/>
<dbReference type="InterPro" id="IPR052341">
    <property type="entry name" value="LOG_family_nucleotidases"/>
</dbReference>
<feature type="compositionally biased region" description="Polar residues" evidence="1">
    <location>
        <begin position="1"/>
        <end position="14"/>
    </location>
</feature>
<dbReference type="InterPro" id="IPR031100">
    <property type="entry name" value="LOG_fam"/>
</dbReference>
<dbReference type="NCBIfam" id="TIGR00730">
    <property type="entry name" value="Rossman fold protein, TIGR00730 family"/>
    <property type="match status" value="1"/>
</dbReference>
<comment type="caution">
    <text evidence="2">The sequence shown here is derived from an EMBL/GenBank/DDBJ whole genome shotgun (WGS) entry which is preliminary data.</text>
</comment>
<dbReference type="InterPro" id="IPR005269">
    <property type="entry name" value="LOG"/>
</dbReference>